<keyword evidence="2" id="KW-1185">Reference proteome</keyword>
<dbReference type="RefSeq" id="WP_003087131.1">
    <property type="nucleotide sequence ID" value="NZ_AOUO01000254.1"/>
</dbReference>
<accession>R1HTN5</accession>
<dbReference type="Proteomes" id="UP000014139">
    <property type="component" value="Unassembled WGS sequence"/>
</dbReference>
<comment type="caution">
    <text evidence="1">The sequence shown here is derived from an EMBL/GenBank/DDBJ whole genome shotgun (WGS) entry which is preliminary data.</text>
</comment>
<dbReference type="EMBL" id="AOUO01000254">
    <property type="protein sequence ID" value="EOD66900.1"/>
    <property type="molecule type" value="Genomic_DNA"/>
</dbReference>
<dbReference type="OrthoDB" id="10002870at2"/>
<gene>
    <name evidence="1" type="ORF">H480_19293</name>
</gene>
<sequence length="109" mass="10736">MAKDPVVLASPLTHGSRFQTETVAGRLTVATLGDKLTGAGVAAVMAVLNTYYGSTLTAAQLAALKGVTGDNYVFVGACDVIAAVAPGTEAALGALLVTAMKTAGNTVPG</sequence>
<dbReference type="AlphaFoldDB" id="R1HTN5"/>
<dbReference type="PATRIC" id="fig|1292037.4.peg.3681"/>
<organism evidence="1 2">
    <name type="scientific">Amycolatopsis vancoresmycina DSM 44592</name>
    <dbReference type="NCBI Taxonomy" id="1292037"/>
    <lineage>
        <taxon>Bacteria</taxon>
        <taxon>Bacillati</taxon>
        <taxon>Actinomycetota</taxon>
        <taxon>Actinomycetes</taxon>
        <taxon>Pseudonocardiales</taxon>
        <taxon>Pseudonocardiaceae</taxon>
        <taxon>Amycolatopsis</taxon>
    </lineage>
</organism>
<proteinExistence type="predicted"/>
<evidence type="ECO:0000313" key="2">
    <source>
        <dbReference type="Proteomes" id="UP000014139"/>
    </source>
</evidence>
<evidence type="ECO:0000313" key="1">
    <source>
        <dbReference type="EMBL" id="EOD66900.1"/>
    </source>
</evidence>
<name>R1HTN5_9PSEU</name>
<protein>
    <submittedName>
        <fullName evidence="1">Uncharacterized protein</fullName>
    </submittedName>
</protein>
<reference evidence="1 2" key="1">
    <citation type="submission" date="2013-02" db="EMBL/GenBank/DDBJ databases">
        <title>Draft genome sequence of Amycolatopsis vancoresmycina strain DSM 44592T.</title>
        <authorList>
            <person name="Kumar S."/>
            <person name="Kaur N."/>
            <person name="Kaur C."/>
            <person name="Raghava G.P.S."/>
            <person name="Mayilraj S."/>
        </authorList>
    </citation>
    <scope>NUCLEOTIDE SEQUENCE [LARGE SCALE GENOMIC DNA]</scope>
    <source>
        <strain evidence="1 2">DSM 44592</strain>
    </source>
</reference>